<dbReference type="Pfam" id="PF00188">
    <property type="entry name" value="CAP"/>
    <property type="match status" value="1"/>
</dbReference>
<organism evidence="4 5">
    <name type="scientific">Pomacea canaliculata</name>
    <name type="common">Golden apple snail</name>
    <dbReference type="NCBI Taxonomy" id="400727"/>
    <lineage>
        <taxon>Eukaryota</taxon>
        <taxon>Metazoa</taxon>
        <taxon>Spiralia</taxon>
        <taxon>Lophotrochozoa</taxon>
        <taxon>Mollusca</taxon>
        <taxon>Gastropoda</taxon>
        <taxon>Caenogastropoda</taxon>
        <taxon>Architaenioglossa</taxon>
        <taxon>Ampullarioidea</taxon>
        <taxon>Ampullariidae</taxon>
        <taxon>Pomacea</taxon>
    </lineage>
</organism>
<dbReference type="PROSITE" id="PS01010">
    <property type="entry name" value="CRISP_2"/>
    <property type="match status" value="1"/>
</dbReference>
<dbReference type="Gene3D" id="3.40.33.10">
    <property type="entry name" value="CAP"/>
    <property type="match status" value="1"/>
</dbReference>
<comment type="caution">
    <text evidence="4">The sequence shown here is derived from an EMBL/GenBank/DDBJ whole genome shotgun (WGS) entry which is preliminary data.</text>
</comment>
<feature type="signal peptide" evidence="2">
    <location>
        <begin position="1"/>
        <end position="25"/>
    </location>
</feature>
<dbReference type="STRING" id="400727.A0A2T7NHU6"/>
<feature type="region of interest" description="Disordered" evidence="1">
    <location>
        <begin position="303"/>
        <end position="325"/>
    </location>
</feature>
<dbReference type="InterPro" id="IPR002413">
    <property type="entry name" value="V5_allergen-like"/>
</dbReference>
<dbReference type="InterPro" id="IPR001283">
    <property type="entry name" value="CRISP-related"/>
</dbReference>
<evidence type="ECO:0000259" key="3">
    <source>
        <dbReference type="SMART" id="SM00198"/>
    </source>
</evidence>
<dbReference type="SMART" id="SM00198">
    <property type="entry name" value="SCP"/>
    <property type="match status" value="1"/>
</dbReference>
<keyword evidence="2" id="KW-0732">Signal</keyword>
<dbReference type="OrthoDB" id="21413at2759"/>
<accession>A0A2T7NHU6</accession>
<dbReference type="InterPro" id="IPR014044">
    <property type="entry name" value="CAP_dom"/>
</dbReference>
<feature type="chain" id="PRO_5015471032" description="SCP domain-containing protein" evidence="2">
    <location>
        <begin position="26"/>
        <end position="336"/>
    </location>
</feature>
<evidence type="ECO:0000313" key="4">
    <source>
        <dbReference type="EMBL" id="PVD20749.1"/>
    </source>
</evidence>
<feature type="domain" description="SCP" evidence="3">
    <location>
        <begin position="38"/>
        <end position="178"/>
    </location>
</feature>
<reference evidence="4 5" key="1">
    <citation type="submission" date="2018-04" db="EMBL/GenBank/DDBJ databases">
        <title>The genome of golden apple snail Pomacea canaliculata provides insight into stress tolerance and invasive adaptation.</title>
        <authorList>
            <person name="Liu C."/>
            <person name="Liu B."/>
            <person name="Ren Y."/>
            <person name="Zhang Y."/>
            <person name="Wang H."/>
            <person name="Li S."/>
            <person name="Jiang F."/>
            <person name="Yin L."/>
            <person name="Zhang G."/>
            <person name="Qian W."/>
            <person name="Fan W."/>
        </authorList>
    </citation>
    <scope>NUCLEOTIDE SEQUENCE [LARGE SCALE GENOMIC DNA]</scope>
    <source>
        <strain evidence="4">SZHN2017</strain>
        <tissue evidence="4">Muscle</tissue>
    </source>
</reference>
<evidence type="ECO:0000256" key="2">
    <source>
        <dbReference type="SAM" id="SignalP"/>
    </source>
</evidence>
<dbReference type="InterPro" id="IPR018244">
    <property type="entry name" value="Allrgn_V5/Tpx1_CS"/>
</dbReference>
<dbReference type="EMBL" id="PZQS01000012">
    <property type="protein sequence ID" value="PVD20749.1"/>
    <property type="molecule type" value="Genomic_DNA"/>
</dbReference>
<evidence type="ECO:0000313" key="5">
    <source>
        <dbReference type="Proteomes" id="UP000245119"/>
    </source>
</evidence>
<dbReference type="AlphaFoldDB" id="A0A2T7NHU6"/>
<dbReference type="Proteomes" id="UP000245119">
    <property type="component" value="Linkage Group LG12"/>
</dbReference>
<name>A0A2T7NHU6_POMCA</name>
<dbReference type="PRINTS" id="PR00837">
    <property type="entry name" value="V5TPXLIKE"/>
</dbReference>
<dbReference type="PRINTS" id="PR00838">
    <property type="entry name" value="V5ALLERGEN"/>
</dbReference>
<protein>
    <recommendedName>
        <fullName evidence="3">SCP domain-containing protein</fullName>
    </recommendedName>
</protein>
<dbReference type="PANTHER" id="PTHR10334">
    <property type="entry name" value="CYSTEINE-RICH SECRETORY PROTEIN-RELATED"/>
    <property type="match status" value="1"/>
</dbReference>
<sequence>MIPTARKVLLLAVIVLLQSATVCLKSQEVEYLMSSSIDDEDDYDDAASEWEEELADIAQCHATRCEFRHNNMEARKLHSSGGWISQNLGVVFADDKWLNVSGHVRGWFREGRDYNFTAQKCMGGKKCGHYTAMNWATTRWVGCGVAECRPIDVTTQKRTSPVGTILVCNYRPGGNIAGQVMYKTGGKACSSCDAGQTCAEGLCKTPGCKGTFCKKGVELMQDVCACKSTANPVCPGSGSGSGTKKLALDKMIFTASTLATVLLATQGSNVFDISKMTLAIVFLTISRRCRLHFCRDVRPGSEARAGERGTVSPAHDGHKSWSPGDGRKILARGWRC</sequence>
<gene>
    <name evidence="4" type="ORF">C0Q70_18910</name>
</gene>
<dbReference type="SUPFAM" id="SSF55797">
    <property type="entry name" value="PR-1-like"/>
    <property type="match status" value="1"/>
</dbReference>
<evidence type="ECO:0000256" key="1">
    <source>
        <dbReference type="SAM" id="MobiDB-lite"/>
    </source>
</evidence>
<keyword evidence="5" id="KW-1185">Reference proteome</keyword>
<dbReference type="InterPro" id="IPR035940">
    <property type="entry name" value="CAP_sf"/>
</dbReference>
<proteinExistence type="predicted"/>
<dbReference type="GO" id="GO:0005576">
    <property type="term" value="C:extracellular region"/>
    <property type="evidence" value="ECO:0007669"/>
    <property type="project" value="InterPro"/>
</dbReference>